<evidence type="ECO:0008006" key="6">
    <source>
        <dbReference type="Google" id="ProtNLM"/>
    </source>
</evidence>
<feature type="chain" id="PRO_5040938973" description="Transmembrane protein" evidence="3">
    <location>
        <begin position="21"/>
        <end position="170"/>
    </location>
</feature>
<keyword evidence="2" id="KW-1133">Transmembrane helix</keyword>
<keyword evidence="2" id="KW-0812">Transmembrane</keyword>
<feature type="transmembrane region" description="Helical" evidence="2">
    <location>
        <begin position="117"/>
        <end position="139"/>
    </location>
</feature>
<dbReference type="AlphaFoldDB" id="A0A9W7BDK1"/>
<feature type="transmembrane region" description="Helical" evidence="2">
    <location>
        <begin position="44"/>
        <end position="63"/>
    </location>
</feature>
<evidence type="ECO:0000256" key="1">
    <source>
        <dbReference type="SAM" id="MobiDB-lite"/>
    </source>
</evidence>
<evidence type="ECO:0000256" key="2">
    <source>
        <dbReference type="SAM" id="Phobius"/>
    </source>
</evidence>
<protein>
    <recommendedName>
        <fullName evidence="6">Transmembrane protein</fullName>
    </recommendedName>
</protein>
<feature type="signal peptide" evidence="3">
    <location>
        <begin position="1"/>
        <end position="20"/>
    </location>
</feature>
<accession>A0A9W7BDK1</accession>
<keyword evidence="2" id="KW-0472">Membrane</keyword>
<dbReference type="OrthoDB" id="5645at2759"/>
<comment type="caution">
    <text evidence="4">The sequence shown here is derived from an EMBL/GenBank/DDBJ whole genome shotgun (WGS) entry which is preliminary data.</text>
</comment>
<sequence>MTCRYSILLILLVGLTLASAWTNPSTFSPPKAKSKSALAKASATLGLAGVLASGALSPPAALASPPSFASLPSTTVAEKVTKQGIYKDYDVDIEQVYDNADSTFKSKVETKSKKGKYTALLGILVMGSFVIPMAQYFWYVKDDDSSDQFFAQKKNPPPPPPPEKKPFWKK</sequence>
<dbReference type="Proteomes" id="UP001165085">
    <property type="component" value="Unassembled WGS sequence"/>
</dbReference>
<evidence type="ECO:0000256" key="3">
    <source>
        <dbReference type="SAM" id="SignalP"/>
    </source>
</evidence>
<organism evidence="4 5">
    <name type="scientific">Triparma strigata</name>
    <dbReference type="NCBI Taxonomy" id="1606541"/>
    <lineage>
        <taxon>Eukaryota</taxon>
        <taxon>Sar</taxon>
        <taxon>Stramenopiles</taxon>
        <taxon>Ochrophyta</taxon>
        <taxon>Bolidophyceae</taxon>
        <taxon>Parmales</taxon>
        <taxon>Triparmaceae</taxon>
        <taxon>Triparma</taxon>
    </lineage>
</organism>
<evidence type="ECO:0000313" key="4">
    <source>
        <dbReference type="EMBL" id="GMH84190.1"/>
    </source>
</evidence>
<reference evidence="5" key="1">
    <citation type="journal article" date="2023" name="Commun. Biol.">
        <title>Genome analysis of Parmales, the sister group of diatoms, reveals the evolutionary specialization of diatoms from phago-mixotrophs to photoautotrophs.</title>
        <authorList>
            <person name="Ban H."/>
            <person name="Sato S."/>
            <person name="Yoshikawa S."/>
            <person name="Yamada K."/>
            <person name="Nakamura Y."/>
            <person name="Ichinomiya M."/>
            <person name="Sato N."/>
            <person name="Blanc-Mathieu R."/>
            <person name="Endo H."/>
            <person name="Kuwata A."/>
            <person name="Ogata H."/>
        </authorList>
    </citation>
    <scope>NUCLEOTIDE SEQUENCE [LARGE SCALE GENOMIC DNA]</scope>
    <source>
        <strain evidence="5">NIES 3701</strain>
    </source>
</reference>
<keyword evidence="3" id="KW-0732">Signal</keyword>
<proteinExistence type="predicted"/>
<gene>
    <name evidence="4" type="ORF">TrST_g13483</name>
</gene>
<name>A0A9W7BDK1_9STRA</name>
<keyword evidence="5" id="KW-1185">Reference proteome</keyword>
<dbReference type="EMBL" id="BRXY01000291">
    <property type="protein sequence ID" value="GMH84190.1"/>
    <property type="molecule type" value="Genomic_DNA"/>
</dbReference>
<evidence type="ECO:0000313" key="5">
    <source>
        <dbReference type="Proteomes" id="UP001165085"/>
    </source>
</evidence>
<feature type="region of interest" description="Disordered" evidence="1">
    <location>
        <begin position="148"/>
        <end position="170"/>
    </location>
</feature>